<evidence type="ECO:0000313" key="2">
    <source>
        <dbReference type="EMBL" id="MBA2176424.1"/>
    </source>
</evidence>
<keyword evidence="1" id="KW-0472">Membrane</keyword>
<organism evidence="2 3">
    <name type="scientific">Halobacillus locisalis</name>
    <dbReference type="NCBI Taxonomy" id="220753"/>
    <lineage>
        <taxon>Bacteria</taxon>
        <taxon>Bacillati</taxon>
        <taxon>Bacillota</taxon>
        <taxon>Bacilli</taxon>
        <taxon>Bacillales</taxon>
        <taxon>Bacillaceae</taxon>
        <taxon>Halobacillus</taxon>
    </lineage>
</organism>
<sequence>MRIWLMVIVASILLFPVSTIASMEPSEIEEIKRQAPLHIIGTVKNDSLTEDLSDQSTSPEQLRQMKLRISKVVKKPDEVDLSINDSFDVIYTYIPSWVAMNGGKKVDIYEGDQIEIWLERGEHGWEPASGGDTIDHLTYVENRSEPIPEPWTHWIKETFREYIGVVVMSMFVLAIIMVLFLTRRFYLPKG</sequence>
<proteinExistence type="predicted"/>
<feature type="transmembrane region" description="Helical" evidence="1">
    <location>
        <begin position="162"/>
        <end position="181"/>
    </location>
</feature>
<gene>
    <name evidence="2" type="ORF">H0266_16115</name>
</gene>
<evidence type="ECO:0000313" key="3">
    <source>
        <dbReference type="Proteomes" id="UP000571017"/>
    </source>
</evidence>
<name>A0A838CWY0_9BACI</name>
<reference evidence="2 3" key="1">
    <citation type="journal article" date="2004" name="Extremophiles">
        <title>Halobacillus locisalis sp. nov., a halophilic bacterium isolated from a marine solar saltern of the Yellow Sea in Korea.</title>
        <authorList>
            <person name="Yoon J.H."/>
            <person name="Kang K.H."/>
            <person name="Oh T.K."/>
            <person name="Park Y.H."/>
        </authorList>
    </citation>
    <scope>NUCLEOTIDE SEQUENCE [LARGE SCALE GENOMIC DNA]</scope>
    <source>
        <strain evidence="2 3">KCTC 3788</strain>
    </source>
</reference>
<keyword evidence="1" id="KW-1133">Transmembrane helix</keyword>
<evidence type="ECO:0000256" key="1">
    <source>
        <dbReference type="SAM" id="Phobius"/>
    </source>
</evidence>
<comment type="caution">
    <text evidence="2">The sequence shown here is derived from an EMBL/GenBank/DDBJ whole genome shotgun (WGS) entry which is preliminary data.</text>
</comment>
<accession>A0A838CWY0</accession>
<keyword evidence="1" id="KW-0812">Transmembrane</keyword>
<dbReference type="RefSeq" id="WP_181473445.1">
    <property type="nucleotide sequence ID" value="NZ_JACEFG010000003.1"/>
</dbReference>
<keyword evidence="3" id="KW-1185">Reference proteome</keyword>
<dbReference type="AlphaFoldDB" id="A0A838CWY0"/>
<protein>
    <submittedName>
        <fullName evidence="2">Uncharacterized protein</fullName>
    </submittedName>
</protein>
<dbReference type="Proteomes" id="UP000571017">
    <property type="component" value="Unassembled WGS sequence"/>
</dbReference>
<dbReference type="EMBL" id="JACEFG010000003">
    <property type="protein sequence ID" value="MBA2176424.1"/>
    <property type="molecule type" value="Genomic_DNA"/>
</dbReference>